<evidence type="ECO:0000313" key="1">
    <source>
        <dbReference type="EMBL" id="GAH22215.1"/>
    </source>
</evidence>
<dbReference type="EMBL" id="BARU01001923">
    <property type="protein sequence ID" value="GAH22215.1"/>
    <property type="molecule type" value="Genomic_DNA"/>
</dbReference>
<feature type="non-terminal residue" evidence="1">
    <location>
        <position position="1"/>
    </location>
</feature>
<proteinExistence type="predicted"/>
<dbReference type="AlphaFoldDB" id="X1EPE1"/>
<accession>X1EPE1</accession>
<sequence>GLERFGERVKLKFKSNTTSERFVEGFVTASLLSG</sequence>
<name>X1EPE1_9ZZZZ</name>
<comment type="caution">
    <text evidence="1">The sequence shown here is derived from an EMBL/GenBank/DDBJ whole genome shotgun (WGS) entry which is preliminary data.</text>
</comment>
<organism evidence="1">
    <name type="scientific">marine sediment metagenome</name>
    <dbReference type="NCBI Taxonomy" id="412755"/>
    <lineage>
        <taxon>unclassified sequences</taxon>
        <taxon>metagenomes</taxon>
        <taxon>ecological metagenomes</taxon>
    </lineage>
</organism>
<protein>
    <submittedName>
        <fullName evidence="1">Uncharacterized protein</fullName>
    </submittedName>
</protein>
<gene>
    <name evidence="1" type="ORF">S03H2_04762</name>
</gene>
<reference evidence="1" key="1">
    <citation type="journal article" date="2014" name="Front. Microbiol.">
        <title>High frequency of phylogenetically diverse reductive dehalogenase-homologous genes in deep subseafloor sedimentary metagenomes.</title>
        <authorList>
            <person name="Kawai M."/>
            <person name="Futagami T."/>
            <person name="Toyoda A."/>
            <person name="Takaki Y."/>
            <person name="Nishi S."/>
            <person name="Hori S."/>
            <person name="Arai W."/>
            <person name="Tsubouchi T."/>
            <person name="Morono Y."/>
            <person name="Uchiyama I."/>
            <person name="Ito T."/>
            <person name="Fujiyama A."/>
            <person name="Inagaki F."/>
            <person name="Takami H."/>
        </authorList>
    </citation>
    <scope>NUCLEOTIDE SEQUENCE</scope>
    <source>
        <strain evidence="1">Expedition CK06-06</strain>
    </source>
</reference>